<protein>
    <submittedName>
        <fullName evidence="3">Uncharacterized protein</fullName>
    </submittedName>
</protein>
<feature type="chain" id="PRO_5044205915" evidence="2">
    <location>
        <begin position="19"/>
        <end position="1032"/>
    </location>
</feature>
<gene>
    <name evidence="3" type="primary">WBGene00096340</name>
</gene>
<name>A0A2A6CWM2_PRIPA</name>
<evidence type="ECO:0000256" key="1">
    <source>
        <dbReference type="SAM" id="MobiDB-lite"/>
    </source>
</evidence>
<evidence type="ECO:0000313" key="4">
    <source>
        <dbReference type="Proteomes" id="UP000005239"/>
    </source>
</evidence>
<evidence type="ECO:0000256" key="2">
    <source>
        <dbReference type="SAM" id="SignalP"/>
    </source>
</evidence>
<reference evidence="3" key="2">
    <citation type="submission" date="2022-06" db="UniProtKB">
        <authorList>
            <consortium name="EnsemblMetazoa"/>
        </authorList>
    </citation>
    <scope>IDENTIFICATION</scope>
    <source>
        <strain evidence="3">PS312</strain>
    </source>
</reference>
<accession>A0A2A6CWM2</accession>
<dbReference type="AlphaFoldDB" id="A0A2A6CWM2"/>
<proteinExistence type="predicted"/>
<accession>A0A8R1YAJ4</accession>
<feature type="compositionally biased region" description="Low complexity" evidence="1">
    <location>
        <begin position="507"/>
        <end position="519"/>
    </location>
</feature>
<keyword evidence="2" id="KW-0732">Signal</keyword>
<evidence type="ECO:0000313" key="3">
    <source>
        <dbReference type="EnsemblMetazoa" id="PPA06786.1"/>
    </source>
</evidence>
<feature type="signal peptide" evidence="2">
    <location>
        <begin position="1"/>
        <end position="18"/>
    </location>
</feature>
<sequence length="1032" mass="116942">MITRLWSLTVLVIQIVLAYDHKIDLSRCNDDTACFIRESCLKDKSDPTAFPDSHKRLVEFKDEVEKLKNGDCDVVLQMKALKNILFHAMLQVKGKNLKKDEGLKLKQGVTQFHCKKGSITITGLPTLKLENVGAQEFTEAQIFCSFLGTLQMPNVINIINWDLANDKPKIVISNDDSDPEFSKTANEMWNIIEDTWNKCDHGIVSSSTKAGTEKDTILKEMNTFSNSFTCPNGIMVESASPPEKAVQVSCDQRKKKWIKKLNSGETPLDAPFSIYCSEKSCQQCKSVPLQLECDGCTPLTPAADADGCPTLTCPNKKWTLTGKEIIVQGDQDTIECKQSEADATKYNWFLKEVELEKAACMEKIDCGKRFAATPKYPTVPATCTPATDKCTIEGLGTDKLKCKTGHHFKFDTTVDGGDVFELECDHLTGRFRKNGTSDGQGLNFTSIECVGENISKVKQEEGGLSTGGGDMNLYIGIGFGVLARKKKAAAAAKTQTASVKKADKTDASTNKSTASSVSSMAPDIVVESSDGKKKSGSRKSKGSKKEKKFYLEDYETWDNEKFNKQILPNFKYCEFDAQTKWVRNCLGRFYAYCNTKKTKEDLGDIDISTISIAQTPESGTFQQFWLLVKQCADDKCVNAGVWYELFRIVFTMGYSIAEKNEHLDNMRILLIKPFETYMLEHLKICDFFKQKDEPRHVTEMRVICISILIHTRHPEVTDNLRKLTFNEKLEVPLRMLTAACYTRERDEIGTGIQQQYIRVCEQGIVDPHCSEGWGTYLQHCIYGLGGFLITLKEAYQTYLFDAIYQFPMQKSETEPRRFSPTDWLYAYKGACLHENSAKIAMEMFEKINAGSLLHIETLLKQKYEDPDERGRAREMYKRDMKEYTLLLSTLLIGEEEFKTFQPHLRFVILFVGDQAKCEEPLDEDRIRERAINLHNMIRDRNFAKAQFCFREVSIITAYKAFLTPNNKTLSDCKKICSNEQWADRCIGVRLSPKGEYALATATIHSGYQCKAVYTLWEKFDCDSFHTSKTLIV</sequence>
<dbReference type="EnsemblMetazoa" id="PPA06786.1">
    <property type="protein sequence ID" value="PPA06786.1"/>
    <property type="gene ID" value="WBGene00096340"/>
</dbReference>
<feature type="region of interest" description="Disordered" evidence="1">
    <location>
        <begin position="499"/>
        <end position="520"/>
    </location>
</feature>
<reference evidence="4" key="1">
    <citation type="journal article" date="2008" name="Nat. Genet.">
        <title>The Pristionchus pacificus genome provides a unique perspective on nematode lifestyle and parasitism.</title>
        <authorList>
            <person name="Dieterich C."/>
            <person name="Clifton S.W."/>
            <person name="Schuster L.N."/>
            <person name="Chinwalla A."/>
            <person name="Delehaunty K."/>
            <person name="Dinkelacker I."/>
            <person name="Fulton L."/>
            <person name="Fulton R."/>
            <person name="Godfrey J."/>
            <person name="Minx P."/>
            <person name="Mitreva M."/>
            <person name="Roeseler W."/>
            <person name="Tian H."/>
            <person name="Witte H."/>
            <person name="Yang S.P."/>
            <person name="Wilson R.K."/>
            <person name="Sommer R.J."/>
        </authorList>
    </citation>
    <scope>NUCLEOTIDE SEQUENCE [LARGE SCALE GENOMIC DNA]</scope>
    <source>
        <strain evidence="4">PS312</strain>
    </source>
</reference>
<organism evidence="3 4">
    <name type="scientific">Pristionchus pacificus</name>
    <name type="common">Parasitic nematode worm</name>
    <dbReference type="NCBI Taxonomy" id="54126"/>
    <lineage>
        <taxon>Eukaryota</taxon>
        <taxon>Metazoa</taxon>
        <taxon>Ecdysozoa</taxon>
        <taxon>Nematoda</taxon>
        <taxon>Chromadorea</taxon>
        <taxon>Rhabditida</taxon>
        <taxon>Rhabditina</taxon>
        <taxon>Diplogasteromorpha</taxon>
        <taxon>Diplogasteroidea</taxon>
        <taxon>Neodiplogasteridae</taxon>
        <taxon>Pristionchus</taxon>
    </lineage>
</organism>
<keyword evidence="4" id="KW-1185">Reference proteome</keyword>
<dbReference type="Proteomes" id="UP000005239">
    <property type="component" value="Unassembled WGS sequence"/>
</dbReference>